<accession>A0A2P2N1I1</accession>
<organism evidence="1">
    <name type="scientific">Rhizophora mucronata</name>
    <name type="common">Asiatic mangrove</name>
    <dbReference type="NCBI Taxonomy" id="61149"/>
    <lineage>
        <taxon>Eukaryota</taxon>
        <taxon>Viridiplantae</taxon>
        <taxon>Streptophyta</taxon>
        <taxon>Embryophyta</taxon>
        <taxon>Tracheophyta</taxon>
        <taxon>Spermatophyta</taxon>
        <taxon>Magnoliopsida</taxon>
        <taxon>eudicotyledons</taxon>
        <taxon>Gunneridae</taxon>
        <taxon>Pentapetalae</taxon>
        <taxon>rosids</taxon>
        <taxon>fabids</taxon>
        <taxon>Malpighiales</taxon>
        <taxon>Rhizophoraceae</taxon>
        <taxon>Rhizophora</taxon>
    </lineage>
</organism>
<name>A0A2P2N1I1_RHIMU</name>
<proteinExistence type="predicted"/>
<protein>
    <submittedName>
        <fullName evidence="1">Uncharacterized protein</fullName>
    </submittedName>
</protein>
<sequence>MQHRYNFKRSKSTSKRKKGYHLKSSSEECLQLKNVLFFSFFSHNLHLLLCGQLQGKKRMF</sequence>
<dbReference type="EMBL" id="GGEC01055833">
    <property type="protein sequence ID" value="MBX36317.1"/>
    <property type="molecule type" value="Transcribed_RNA"/>
</dbReference>
<dbReference type="AlphaFoldDB" id="A0A2P2N1I1"/>
<reference evidence="1" key="1">
    <citation type="submission" date="2018-02" db="EMBL/GenBank/DDBJ databases">
        <title>Rhizophora mucronata_Transcriptome.</title>
        <authorList>
            <person name="Meera S.P."/>
            <person name="Sreeshan A."/>
            <person name="Augustine A."/>
        </authorList>
    </citation>
    <scope>NUCLEOTIDE SEQUENCE</scope>
    <source>
        <tissue evidence="1">Leaf</tissue>
    </source>
</reference>
<evidence type="ECO:0000313" key="1">
    <source>
        <dbReference type="EMBL" id="MBX36317.1"/>
    </source>
</evidence>